<dbReference type="InterPro" id="IPR001279">
    <property type="entry name" value="Metallo-B-lactamas"/>
</dbReference>
<reference evidence="2" key="1">
    <citation type="submission" date="2020-10" db="EMBL/GenBank/DDBJ databases">
        <authorList>
            <person name="Gilroy R."/>
        </authorList>
    </citation>
    <scope>NUCLEOTIDE SEQUENCE</scope>
    <source>
        <strain evidence="2">CHK181-108</strain>
    </source>
</reference>
<dbReference type="InterPro" id="IPR050114">
    <property type="entry name" value="UPF0173_UPF0282_UlaG_hydrolase"/>
</dbReference>
<organism evidence="2 3">
    <name type="scientific">Candidatus Ornithomonoglobus intestinigallinarum</name>
    <dbReference type="NCBI Taxonomy" id="2840894"/>
    <lineage>
        <taxon>Bacteria</taxon>
        <taxon>Bacillati</taxon>
        <taxon>Bacillota</taxon>
        <taxon>Clostridia</taxon>
        <taxon>Candidatus Ornithomonoglobus</taxon>
    </lineage>
</organism>
<dbReference type="Gene3D" id="3.60.15.10">
    <property type="entry name" value="Ribonuclease Z/Hydroxyacylglutathione hydrolase-like"/>
    <property type="match status" value="1"/>
</dbReference>
<dbReference type="EMBL" id="DVLU01000032">
    <property type="protein sequence ID" value="HIT85018.1"/>
    <property type="molecule type" value="Genomic_DNA"/>
</dbReference>
<evidence type="ECO:0000259" key="1">
    <source>
        <dbReference type="Pfam" id="PF12706"/>
    </source>
</evidence>
<dbReference type="SUPFAM" id="SSF56281">
    <property type="entry name" value="Metallo-hydrolase/oxidoreductase"/>
    <property type="match status" value="1"/>
</dbReference>
<proteinExistence type="predicted"/>
<dbReference type="InterPro" id="IPR036866">
    <property type="entry name" value="RibonucZ/Hydroxyglut_hydro"/>
</dbReference>
<evidence type="ECO:0000313" key="2">
    <source>
        <dbReference type="EMBL" id="HIT85018.1"/>
    </source>
</evidence>
<accession>A0A9D1H2H1</accession>
<feature type="domain" description="Metallo-beta-lactamase" evidence="1">
    <location>
        <begin position="34"/>
        <end position="188"/>
    </location>
</feature>
<dbReference type="Proteomes" id="UP000824165">
    <property type="component" value="Unassembled WGS sequence"/>
</dbReference>
<dbReference type="Pfam" id="PF12706">
    <property type="entry name" value="Lactamase_B_2"/>
    <property type="match status" value="1"/>
</dbReference>
<dbReference type="PANTHER" id="PTHR43546">
    <property type="entry name" value="UPF0173 METAL-DEPENDENT HYDROLASE MJ1163-RELATED"/>
    <property type="match status" value="1"/>
</dbReference>
<name>A0A9D1H2H1_9FIRM</name>
<evidence type="ECO:0000313" key="3">
    <source>
        <dbReference type="Proteomes" id="UP000824165"/>
    </source>
</evidence>
<dbReference type="AlphaFoldDB" id="A0A9D1H2H1"/>
<comment type="caution">
    <text evidence="2">The sequence shown here is derived from an EMBL/GenBank/DDBJ whole genome shotgun (WGS) entry which is preliminary data.</text>
</comment>
<gene>
    <name evidence="2" type="ORF">IAA60_03815</name>
</gene>
<protein>
    <submittedName>
        <fullName evidence="2">MBL fold metallo-hydrolase</fullName>
    </submittedName>
</protein>
<dbReference type="PANTHER" id="PTHR43546:SF3">
    <property type="entry name" value="UPF0173 METAL-DEPENDENT HYDROLASE MJ1163"/>
    <property type="match status" value="1"/>
</dbReference>
<sequence length="254" mass="28153">MDIEFLGTGASDWDVSLRGTSGYRRFSSALIGGRLLIDPGPHIFGFTEDFNCAGLLENAGAVIVTHSHGDHLDLKSVSRLCSEGVNKIYCEEHVVPMLSDVKNIDIHIMPLFEKIDICGFGVTAVPANHGTEICGEQAVHYIAEKDGKRIFYGCDGAWIRRDAWYYMRNYAYDLFVLDGTLGDDYGDYRIFEHNNLRMAEIIAETIKNTGVLKDGGKIILSHFAHGCHGTQAELEKRLAPFGISAAYDGMRIDI</sequence>
<reference evidence="2" key="2">
    <citation type="journal article" date="2021" name="PeerJ">
        <title>Extensive microbial diversity within the chicken gut microbiome revealed by metagenomics and culture.</title>
        <authorList>
            <person name="Gilroy R."/>
            <person name="Ravi A."/>
            <person name="Getino M."/>
            <person name="Pursley I."/>
            <person name="Horton D.L."/>
            <person name="Alikhan N.F."/>
            <person name="Baker D."/>
            <person name="Gharbi K."/>
            <person name="Hall N."/>
            <person name="Watson M."/>
            <person name="Adriaenssens E.M."/>
            <person name="Foster-Nyarko E."/>
            <person name="Jarju S."/>
            <person name="Secka A."/>
            <person name="Antonio M."/>
            <person name="Oren A."/>
            <person name="Chaudhuri R.R."/>
            <person name="La Ragione R."/>
            <person name="Hildebrand F."/>
            <person name="Pallen M.J."/>
        </authorList>
    </citation>
    <scope>NUCLEOTIDE SEQUENCE</scope>
    <source>
        <strain evidence="2">CHK181-108</strain>
    </source>
</reference>